<dbReference type="Pfam" id="PF17871">
    <property type="entry name" value="AAA_lid_9"/>
    <property type="match status" value="1"/>
</dbReference>
<dbReference type="eggNOG" id="KOG1051">
    <property type="taxonomic scope" value="Eukaryota"/>
</dbReference>
<dbReference type="Gene3D" id="4.10.860.10">
    <property type="entry name" value="UVR domain"/>
    <property type="match status" value="1"/>
</dbReference>
<proteinExistence type="inferred from homology"/>
<dbReference type="SUPFAM" id="SSF81923">
    <property type="entry name" value="Double Clp-N motif"/>
    <property type="match status" value="1"/>
</dbReference>
<dbReference type="InterPro" id="IPR003959">
    <property type="entry name" value="ATPase_AAA_core"/>
</dbReference>
<evidence type="ECO:0000313" key="10">
    <source>
        <dbReference type="EMBL" id="EEH56038.1"/>
    </source>
</evidence>
<evidence type="ECO:0000259" key="9">
    <source>
        <dbReference type="PROSITE" id="PS51903"/>
    </source>
</evidence>
<dbReference type="OMA" id="HDDEPIM"/>
<keyword evidence="10" id="KW-0645">Protease</keyword>
<dbReference type="SMART" id="SM01086">
    <property type="entry name" value="ClpB_D2-small"/>
    <property type="match status" value="1"/>
</dbReference>
<dbReference type="PANTHER" id="PTHR11638">
    <property type="entry name" value="ATP-DEPENDENT CLP PROTEASE"/>
    <property type="match status" value="1"/>
</dbReference>
<dbReference type="SMART" id="SM00382">
    <property type="entry name" value="AAA"/>
    <property type="match status" value="2"/>
</dbReference>
<dbReference type="GO" id="GO:0005737">
    <property type="term" value="C:cytoplasm"/>
    <property type="evidence" value="ECO:0007669"/>
    <property type="project" value="TreeGrafter"/>
</dbReference>
<dbReference type="AlphaFoldDB" id="C1MVR5"/>
<dbReference type="FunFam" id="3.40.50.300:FF:000025">
    <property type="entry name" value="ATP-dependent Clp protease subunit"/>
    <property type="match status" value="1"/>
</dbReference>
<feature type="region of interest" description="Disordered" evidence="7">
    <location>
        <begin position="210"/>
        <end position="254"/>
    </location>
</feature>
<reference evidence="10 11" key="1">
    <citation type="journal article" date="2009" name="Science">
        <title>Green evolution and dynamic adaptations revealed by genomes of the marine picoeukaryotes Micromonas.</title>
        <authorList>
            <person name="Worden A.Z."/>
            <person name="Lee J.H."/>
            <person name="Mock T."/>
            <person name="Rouze P."/>
            <person name="Simmons M.P."/>
            <person name="Aerts A.L."/>
            <person name="Allen A.E."/>
            <person name="Cuvelier M.L."/>
            <person name="Derelle E."/>
            <person name="Everett M.V."/>
            <person name="Foulon E."/>
            <person name="Grimwood J."/>
            <person name="Gundlach H."/>
            <person name="Henrissat B."/>
            <person name="Napoli C."/>
            <person name="McDonald S.M."/>
            <person name="Parker M.S."/>
            <person name="Rombauts S."/>
            <person name="Salamov A."/>
            <person name="Von Dassow P."/>
            <person name="Badger J.H."/>
            <person name="Coutinho P.M."/>
            <person name="Demir E."/>
            <person name="Dubchak I."/>
            <person name="Gentemann C."/>
            <person name="Eikrem W."/>
            <person name="Gready J.E."/>
            <person name="John U."/>
            <person name="Lanier W."/>
            <person name="Lindquist E.A."/>
            <person name="Lucas S."/>
            <person name="Mayer K.F."/>
            <person name="Moreau H."/>
            <person name="Not F."/>
            <person name="Otillar R."/>
            <person name="Panaud O."/>
            <person name="Pangilinan J."/>
            <person name="Paulsen I."/>
            <person name="Piegu B."/>
            <person name="Poliakov A."/>
            <person name="Robbens S."/>
            <person name="Schmutz J."/>
            <person name="Toulza E."/>
            <person name="Wyss T."/>
            <person name="Zelensky A."/>
            <person name="Zhou K."/>
            <person name="Armbrust E.V."/>
            <person name="Bhattacharya D."/>
            <person name="Goodenough U.W."/>
            <person name="Van de Peer Y."/>
            <person name="Grigoriev I.V."/>
        </authorList>
    </citation>
    <scope>NUCLEOTIDE SEQUENCE [LARGE SCALE GENOMIC DNA]</scope>
    <source>
        <strain evidence="10 11">CCMP1545</strain>
    </source>
</reference>
<dbReference type="GeneID" id="9685524"/>
<dbReference type="GO" id="GO:0008233">
    <property type="term" value="F:peptidase activity"/>
    <property type="evidence" value="ECO:0007669"/>
    <property type="project" value="UniProtKB-KW"/>
</dbReference>
<feature type="compositionally biased region" description="Low complexity" evidence="7">
    <location>
        <begin position="223"/>
        <end position="237"/>
    </location>
</feature>
<accession>C1MVR5</accession>
<keyword evidence="10" id="KW-0378">Hydrolase</keyword>
<dbReference type="InterPro" id="IPR018368">
    <property type="entry name" value="ClpA/B_CS1"/>
</dbReference>
<feature type="compositionally biased region" description="Low complexity" evidence="7">
    <location>
        <begin position="27"/>
        <end position="39"/>
    </location>
</feature>
<dbReference type="OrthoDB" id="47330at2759"/>
<dbReference type="InterPro" id="IPR019489">
    <property type="entry name" value="Clp_ATPase_C"/>
</dbReference>
<evidence type="ECO:0000256" key="2">
    <source>
        <dbReference type="ARBA" id="ARBA00022741"/>
    </source>
</evidence>
<feature type="compositionally biased region" description="Basic and acidic residues" evidence="7">
    <location>
        <begin position="128"/>
        <end position="141"/>
    </location>
</feature>
<dbReference type="PROSITE" id="PS00870">
    <property type="entry name" value="CLPAB_1"/>
    <property type="match status" value="1"/>
</dbReference>
<feature type="region of interest" description="Disordered" evidence="7">
    <location>
        <begin position="1"/>
        <end position="57"/>
    </location>
</feature>
<dbReference type="FunFam" id="3.40.50.300:FF:000010">
    <property type="entry name" value="Chaperone clpB 1, putative"/>
    <property type="match status" value="1"/>
</dbReference>
<dbReference type="InterPro" id="IPR004176">
    <property type="entry name" value="Clp_R_N"/>
</dbReference>
<organism evidence="11">
    <name type="scientific">Micromonas pusilla (strain CCMP1545)</name>
    <name type="common">Picoplanktonic green alga</name>
    <dbReference type="NCBI Taxonomy" id="564608"/>
    <lineage>
        <taxon>Eukaryota</taxon>
        <taxon>Viridiplantae</taxon>
        <taxon>Chlorophyta</taxon>
        <taxon>Mamiellophyceae</taxon>
        <taxon>Mamiellales</taxon>
        <taxon>Mamiellaceae</taxon>
        <taxon>Micromonas</taxon>
    </lineage>
</organism>
<evidence type="ECO:0000256" key="6">
    <source>
        <dbReference type="RuleBase" id="RU004432"/>
    </source>
</evidence>
<keyword evidence="11" id="KW-1185">Reference proteome</keyword>
<dbReference type="PROSITE" id="PS50151">
    <property type="entry name" value="UVR"/>
    <property type="match status" value="1"/>
</dbReference>
<keyword evidence="3 6" id="KW-0067">ATP-binding</keyword>
<evidence type="ECO:0000259" key="8">
    <source>
        <dbReference type="PROSITE" id="PS50151"/>
    </source>
</evidence>
<dbReference type="Pfam" id="PF00004">
    <property type="entry name" value="AAA"/>
    <property type="match status" value="1"/>
</dbReference>
<feature type="domain" description="UVR" evidence="8">
    <location>
        <begin position="527"/>
        <end position="562"/>
    </location>
</feature>
<dbReference type="InterPro" id="IPR028299">
    <property type="entry name" value="ClpA/B_CS2"/>
</dbReference>
<dbReference type="PANTHER" id="PTHR11638:SF185">
    <property type="entry name" value="ATP-DEPENDENT CLP PROTEASE ATP-BINDING SUBUNIT"/>
    <property type="match status" value="1"/>
</dbReference>
<comment type="similarity">
    <text evidence="6">Belongs to the ClpA/ClpB family.</text>
</comment>
<dbReference type="InterPro" id="IPR036628">
    <property type="entry name" value="Clp_N_dom_sf"/>
</dbReference>
<feature type="region of interest" description="Disordered" evidence="7">
    <location>
        <begin position="125"/>
        <end position="149"/>
    </location>
</feature>
<evidence type="ECO:0000256" key="4">
    <source>
        <dbReference type="ARBA" id="ARBA00023186"/>
    </source>
</evidence>
<dbReference type="GO" id="GO:0006508">
    <property type="term" value="P:proteolysis"/>
    <property type="evidence" value="ECO:0007669"/>
    <property type="project" value="UniProtKB-KW"/>
</dbReference>
<protein>
    <submittedName>
        <fullName evidence="10">ATP-dependent clp protease</fullName>
    </submittedName>
</protein>
<dbReference type="Gene3D" id="1.10.1780.10">
    <property type="entry name" value="Clp, N-terminal domain"/>
    <property type="match status" value="1"/>
</dbReference>
<dbReference type="STRING" id="564608.C1MVR5"/>
<dbReference type="RefSeq" id="XP_003060086.1">
    <property type="nucleotide sequence ID" value="XM_003060040.1"/>
</dbReference>
<dbReference type="PRINTS" id="PR00300">
    <property type="entry name" value="CLPPROTEASEA"/>
</dbReference>
<feature type="domain" description="Clp R" evidence="9">
    <location>
        <begin position="79"/>
        <end position="216"/>
    </location>
</feature>
<dbReference type="Pfam" id="PF02861">
    <property type="entry name" value="Clp_N"/>
    <property type="match status" value="1"/>
</dbReference>
<keyword evidence="2 6" id="KW-0547">Nucleotide-binding</keyword>
<dbReference type="KEGG" id="mpp:MICPUCDRAFT_59476"/>
<dbReference type="CDD" id="cd19499">
    <property type="entry name" value="RecA-like_ClpB_Hsp104-like"/>
    <property type="match status" value="1"/>
</dbReference>
<dbReference type="EMBL" id="GG663741">
    <property type="protein sequence ID" value="EEH56038.1"/>
    <property type="molecule type" value="Genomic_DNA"/>
</dbReference>
<dbReference type="SUPFAM" id="SSF52540">
    <property type="entry name" value="P-loop containing nucleoside triphosphate hydrolases"/>
    <property type="match status" value="2"/>
</dbReference>
<keyword evidence="1 5" id="KW-0677">Repeat</keyword>
<dbReference type="GO" id="GO:0005524">
    <property type="term" value="F:ATP binding"/>
    <property type="evidence" value="ECO:0007669"/>
    <property type="project" value="UniProtKB-KW"/>
</dbReference>
<gene>
    <name evidence="10" type="ORF">MICPUCDRAFT_59476</name>
</gene>
<dbReference type="InterPro" id="IPR001943">
    <property type="entry name" value="UVR_dom"/>
</dbReference>
<evidence type="ECO:0000256" key="3">
    <source>
        <dbReference type="ARBA" id="ARBA00022840"/>
    </source>
</evidence>
<evidence type="ECO:0000256" key="1">
    <source>
        <dbReference type="ARBA" id="ARBA00022737"/>
    </source>
</evidence>
<dbReference type="GO" id="GO:0016887">
    <property type="term" value="F:ATP hydrolysis activity"/>
    <property type="evidence" value="ECO:0007669"/>
    <property type="project" value="InterPro"/>
</dbReference>
<dbReference type="PROSITE" id="PS00871">
    <property type="entry name" value="CLPAB_2"/>
    <property type="match status" value="1"/>
</dbReference>
<feature type="compositionally biased region" description="Basic and acidic residues" evidence="7">
    <location>
        <begin position="210"/>
        <end position="222"/>
    </location>
</feature>
<keyword evidence="4 6" id="KW-0143">Chaperone</keyword>
<dbReference type="Gene3D" id="1.10.8.60">
    <property type="match status" value="2"/>
</dbReference>
<dbReference type="Pfam" id="PF10431">
    <property type="entry name" value="ClpB_D2-small"/>
    <property type="match status" value="1"/>
</dbReference>
<name>C1MVR5_MICPC</name>
<dbReference type="InterPro" id="IPR027417">
    <property type="entry name" value="P-loop_NTPase"/>
</dbReference>
<sequence length="1004" mass="107285">MSTATASSRAVPGVGTTAAQTTRRPVRSAASARVPARRAANAHRASRSSFASGANGTAGFVRARDPVKARGALVVTAVFEKFTERAIKAVMLAQQEAKALRRPEVGAEHIVMGLIAEEVCQEGGLPGHRHDDRARAREGQGHRASTSEVPFSRGAKRVFEAALAASQSAGMNYIAPEHVAVAAATLDDDALVAFFAAMNADRAAVNAEAERRLKGEREREGNNRSSGPSSPAARGAGSTPGAGSGGKESSEKSPLADFCFDLTARAREDKIDPVIGRDEEVERVIQILARRSKNNPILLGEPGVGKTAIAEGLSIRIAKGDVPEFLKDKRVLSLDVGLLMAGAKERGELESRVTGLLAEIKEKGDVVLMIDEVHTMIGAGAVGKGGGGGGMDISNLLKPALARGGLQCIGATTVDEHRKYIEKDAALERRFQPVMIEEPSEEDATAILFGLRDRYEAHHETTITDDAIVAAVQISNRYIADRFLPDKAIDLIDEAGSAARIKKYMASKMRAGEAVDGATSMEAMELWRALKQVHEAKEAAVRGLLFEEATLLRDREREVKKNLLNLGIDVDVDGADGGQMGGAGSVVDVGDIEAVAAQWTGIPVQRMTDDEAATLATMDDSLRACVIGQEEAVSAVARSLRRTRCGLKDPNRPIASMLFAGPTGVGKTELTKSLAEKYFGSADNMVRLDMSEYMERHSVSKLVGAPPGYVGFGQGGTLTEAVRRTPFTILLFDEIEKAHPDVFNILLQMMEDGRLTDSTGRVVSFKNTLIVLTSNVGSKVIAKGGQTLGFDLQEEFDDNGDSAAYKRMRDKVLEELKNFFRPEMLNRLDEIVCFKQLERESVSEIGSIMLRETASRVRVKGMEMALTSAAMTKVLSEGFDQEYGARPLRRAITSIVDDSLSEALLRGKILEGDVAVIDYDEKFDGTLAAAETNGGEARAVSENTFGGVSVTAVAGDPSQRGYDIAWTSVGMDLEGRPGEDLAGPANNVVKSTSAPVGVNDTVNN</sequence>
<dbReference type="Pfam" id="PF07724">
    <property type="entry name" value="AAA_2"/>
    <property type="match status" value="1"/>
</dbReference>
<dbReference type="GO" id="GO:0034605">
    <property type="term" value="P:cellular response to heat"/>
    <property type="evidence" value="ECO:0007669"/>
    <property type="project" value="TreeGrafter"/>
</dbReference>
<evidence type="ECO:0000256" key="5">
    <source>
        <dbReference type="PROSITE-ProRule" id="PRU01251"/>
    </source>
</evidence>
<dbReference type="Gene3D" id="3.40.50.300">
    <property type="entry name" value="P-loop containing nucleotide triphosphate hydrolases"/>
    <property type="match status" value="2"/>
</dbReference>
<dbReference type="InterPro" id="IPR050130">
    <property type="entry name" value="ClpA_ClpB"/>
</dbReference>
<dbReference type="InterPro" id="IPR041546">
    <property type="entry name" value="ClpA/ClpB_AAA_lid"/>
</dbReference>
<dbReference type="PROSITE" id="PS51903">
    <property type="entry name" value="CLP_R"/>
    <property type="match status" value="1"/>
</dbReference>
<dbReference type="Proteomes" id="UP000001876">
    <property type="component" value="Unassembled WGS sequence"/>
</dbReference>
<dbReference type="CDD" id="cd00009">
    <property type="entry name" value="AAA"/>
    <property type="match status" value="1"/>
</dbReference>
<evidence type="ECO:0000256" key="7">
    <source>
        <dbReference type="SAM" id="MobiDB-lite"/>
    </source>
</evidence>
<dbReference type="InterPro" id="IPR003593">
    <property type="entry name" value="AAA+_ATPase"/>
</dbReference>
<dbReference type="InterPro" id="IPR001270">
    <property type="entry name" value="ClpA/B"/>
</dbReference>
<evidence type="ECO:0000313" key="11">
    <source>
        <dbReference type="Proteomes" id="UP000001876"/>
    </source>
</evidence>